<dbReference type="InterPro" id="IPR025948">
    <property type="entry name" value="HTH-like_dom"/>
</dbReference>
<proteinExistence type="predicted"/>
<reference evidence="4" key="1">
    <citation type="submission" date="2020-12" db="EMBL/GenBank/DDBJ databases">
        <title>Devosia sp. MSA67 isolated from Mo River.</title>
        <authorList>
            <person name="Ma F."/>
            <person name="Zi Z."/>
        </authorList>
    </citation>
    <scope>NUCLEOTIDE SEQUENCE</scope>
    <source>
        <strain evidence="4">MSA67</strain>
    </source>
</reference>
<evidence type="ECO:0000256" key="1">
    <source>
        <dbReference type="SAM" id="Coils"/>
    </source>
</evidence>
<dbReference type="GO" id="GO:0015074">
    <property type="term" value="P:DNA integration"/>
    <property type="evidence" value="ECO:0007669"/>
    <property type="project" value="InterPro"/>
</dbReference>
<evidence type="ECO:0000256" key="2">
    <source>
        <dbReference type="SAM" id="Phobius"/>
    </source>
</evidence>
<keyword evidence="5" id="KW-1185">Reference proteome</keyword>
<dbReference type="InterPro" id="IPR001584">
    <property type="entry name" value="Integrase_cat-core"/>
</dbReference>
<keyword evidence="2" id="KW-1133">Transmembrane helix</keyword>
<dbReference type="InterPro" id="IPR009057">
    <property type="entry name" value="Homeodomain-like_sf"/>
</dbReference>
<dbReference type="InterPro" id="IPR002514">
    <property type="entry name" value="Transposase_8"/>
</dbReference>
<dbReference type="InterPro" id="IPR036388">
    <property type="entry name" value="WH-like_DNA-bd_sf"/>
</dbReference>
<protein>
    <submittedName>
        <fullName evidence="4">IS3 family transposase</fullName>
    </submittedName>
</protein>
<dbReference type="PROSITE" id="PS50994">
    <property type="entry name" value="INTEGRASE"/>
    <property type="match status" value="1"/>
</dbReference>
<feature type="domain" description="Integrase catalytic" evidence="3">
    <location>
        <begin position="234"/>
        <end position="399"/>
    </location>
</feature>
<dbReference type="Pfam" id="PF01527">
    <property type="entry name" value="HTH_Tnp_1"/>
    <property type="match status" value="1"/>
</dbReference>
<dbReference type="PANTHER" id="PTHR46889">
    <property type="entry name" value="TRANSPOSASE INSF FOR INSERTION SEQUENCE IS3B-RELATED"/>
    <property type="match status" value="1"/>
</dbReference>
<dbReference type="EMBL" id="JAEKMH010000007">
    <property type="protein sequence ID" value="MBJ3786989.1"/>
    <property type="molecule type" value="Genomic_DNA"/>
</dbReference>
<dbReference type="InterPro" id="IPR012337">
    <property type="entry name" value="RNaseH-like_sf"/>
</dbReference>
<comment type="caution">
    <text evidence="4">The sequence shown here is derived from an EMBL/GenBank/DDBJ whole genome shotgun (WGS) entry which is preliminary data.</text>
</comment>
<dbReference type="GO" id="GO:0003677">
    <property type="term" value="F:DNA binding"/>
    <property type="evidence" value="ECO:0007669"/>
    <property type="project" value="InterPro"/>
</dbReference>
<feature type="coiled-coil region" evidence="1">
    <location>
        <begin position="67"/>
        <end position="97"/>
    </location>
</feature>
<dbReference type="PANTHER" id="PTHR46889:SF5">
    <property type="entry name" value="INTEGRASE PROTEIN"/>
    <property type="match status" value="1"/>
</dbReference>
<gene>
    <name evidence="4" type="ORF">JEQ47_19865</name>
</gene>
<dbReference type="GO" id="GO:0004803">
    <property type="term" value="F:transposase activity"/>
    <property type="evidence" value="ECO:0007669"/>
    <property type="project" value="InterPro"/>
</dbReference>
<keyword evidence="2" id="KW-0812">Transmembrane</keyword>
<dbReference type="Proteomes" id="UP000602124">
    <property type="component" value="Unassembled WGS sequence"/>
</dbReference>
<evidence type="ECO:0000259" key="3">
    <source>
        <dbReference type="PROSITE" id="PS50994"/>
    </source>
</evidence>
<dbReference type="InterPro" id="IPR048020">
    <property type="entry name" value="Transpos_IS3"/>
</dbReference>
<sequence length="409" mass="46083">MTSKTTNKFSVEVRTRAVRMVQEHGGEYPSRWAAVVSVAGKIGCSAHTLNEWVKKAEVDSGKRAGVTTDMAEKLRSLERENRELRQANEILRKASAFRPGGARPPVQAMIAFIDEHRDAYGVEPICRVLPIAPSSYHECVAQRRDPVRRSARSRRDETLKPEVLRVFAENFGVYGVRKVWRQMKREGYDVARCSVERLMRDLGLQGVVRGKPVRTTISDKAAPCPLDHVNRLFHAPAPNRLWVSDFTYVATWAGFAYVAFVIDVYARYIVGWRVSRTAHASFVLDALEQAIHDRRPIHRGGLVHHSDRGSQYVSIRYTERLAEAGIEPSVGSVGDSYDNALAGSINGLYKAEVIHRRGPWRNIEAVEFATLEWVDWFNHRRLLEPIGNIPPAEAKANFYAALEQPAMAA</sequence>
<feature type="transmembrane region" description="Helical" evidence="2">
    <location>
        <begin position="246"/>
        <end position="266"/>
    </location>
</feature>
<dbReference type="Gene3D" id="1.10.10.10">
    <property type="entry name" value="Winged helix-like DNA-binding domain superfamily/Winged helix DNA-binding domain"/>
    <property type="match status" value="1"/>
</dbReference>
<dbReference type="Pfam" id="PF13276">
    <property type="entry name" value="HTH_21"/>
    <property type="match status" value="1"/>
</dbReference>
<accession>A0A934J3G5</accession>
<dbReference type="AlphaFoldDB" id="A0A934J3G5"/>
<keyword evidence="1" id="KW-0175">Coiled coil</keyword>
<evidence type="ECO:0000313" key="5">
    <source>
        <dbReference type="Proteomes" id="UP000602124"/>
    </source>
</evidence>
<dbReference type="InterPro" id="IPR050900">
    <property type="entry name" value="Transposase_IS3/IS150/IS904"/>
</dbReference>
<dbReference type="GO" id="GO:0006313">
    <property type="term" value="P:DNA transposition"/>
    <property type="evidence" value="ECO:0007669"/>
    <property type="project" value="InterPro"/>
</dbReference>
<organism evidence="4 5">
    <name type="scientific">Devosia sediminis</name>
    <dbReference type="NCBI Taxonomy" id="2798801"/>
    <lineage>
        <taxon>Bacteria</taxon>
        <taxon>Pseudomonadati</taxon>
        <taxon>Pseudomonadota</taxon>
        <taxon>Alphaproteobacteria</taxon>
        <taxon>Hyphomicrobiales</taxon>
        <taxon>Devosiaceae</taxon>
        <taxon>Devosia</taxon>
    </lineage>
</organism>
<dbReference type="SUPFAM" id="SSF53098">
    <property type="entry name" value="Ribonuclease H-like"/>
    <property type="match status" value="1"/>
</dbReference>
<dbReference type="Pfam" id="PF00665">
    <property type="entry name" value="rve"/>
    <property type="match status" value="1"/>
</dbReference>
<dbReference type="Gene3D" id="3.30.420.10">
    <property type="entry name" value="Ribonuclease H-like superfamily/Ribonuclease H"/>
    <property type="match status" value="1"/>
</dbReference>
<dbReference type="NCBIfam" id="NF033516">
    <property type="entry name" value="transpos_IS3"/>
    <property type="match status" value="1"/>
</dbReference>
<dbReference type="SUPFAM" id="SSF46689">
    <property type="entry name" value="Homeodomain-like"/>
    <property type="match status" value="1"/>
</dbReference>
<evidence type="ECO:0000313" key="4">
    <source>
        <dbReference type="EMBL" id="MBJ3786989.1"/>
    </source>
</evidence>
<dbReference type="InterPro" id="IPR036397">
    <property type="entry name" value="RNaseH_sf"/>
</dbReference>
<name>A0A934J3G5_9HYPH</name>
<keyword evidence="2" id="KW-0472">Membrane</keyword>